<proteinExistence type="predicted"/>
<feature type="region of interest" description="Disordered" evidence="1">
    <location>
        <begin position="233"/>
        <end position="319"/>
    </location>
</feature>
<evidence type="ECO:0000256" key="1">
    <source>
        <dbReference type="SAM" id="MobiDB-lite"/>
    </source>
</evidence>
<sequence length="456" mass="51855">MATVMLDHLDEYPLEPVKYVPISGILPSRMLESGGDPEMHEGKIEDLLKLFRYPNKKHERPWKKLETGSSNSFASDSEEDDGSERAQYRRQQISEWRSERKRLIEENGRVRSKLEAETSAFYHRLFQHRGMYFERVMAESQKIEESVMVTPALPVHVAKIVCGYVGLSQGMLSLIENDFREKLHYLAWVRWLSTIESRIAFHLGGVDGIYLQKVVEVMHQRVPVRQIGRFMVKTPRTSTSSSSGGGALRGDEKGSGRGEAKGQSALWRNIGSQQSHETRRIGRFTVKTLSLPLEGEGDGPPTSDGPDEQGEGCPEKFEISSDCSSPCSVSRVPTQFELEERGAPMFSCKIELLSPPEFEEKAREIMEMKSFHSWCTLRPRRHSDNSSPESKEKAFNAFKQRLGVANTNVLACGFHLTYIDKFAGVSGGYFYTLEELWIFKHDSTFSRVTRCKHHSF</sequence>
<gene>
    <name evidence="2" type="ORF">LGLO00237_LOCUS28730</name>
</gene>
<dbReference type="EMBL" id="HBIV01040525">
    <property type="protein sequence ID" value="CAE0676951.1"/>
    <property type="molecule type" value="Transcribed_RNA"/>
</dbReference>
<feature type="compositionally biased region" description="Basic and acidic residues" evidence="1">
    <location>
        <begin position="249"/>
        <end position="260"/>
    </location>
</feature>
<reference evidence="2" key="1">
    <citation type="submission" date="2021-01" db="EMBL/GenBank/DDBJ databases">
        <authorList>
            <person name="Corre E."/>
            <person name="Pelletier E."/>
            <person name="Niang G."/>
            <person name="Scheremetjew M."/>
            <person name="Finn R."/>
            <person name="Kale V."/>
            <person name="Holt S."/>
            <person name="Cochrane G."/>
            <person name="Meng A."/>
            <person name="Brown T."/>
            <person name="Cohen L."/>
        </authorList>
    </citation>
    <scope>NUCLEOTIDE SEQUENCE</scope>
    <source>
        <strain evidence="2">CCCM811</strain>
    </source>
</reference>
<name>A0A6U3D090_9EUKA</name>
<evidence type="ECO:0000313" key="2">
    <source>
        <dbReference type="EMBL" id="CAE0676951.1"/>
    </source>
</evidence>
<feature type="region of interest" description="Disordered" evidence="1">
    <location>
        <begin position="62"/>
        <end position="92"/>
    </location>
</feature>
<organism evidence="2">
    <name type="scientific">Lotharella globosa</name>
    <dbReference type="NCBI Taxonomy" id="91324"/>
    <lineage>
        <taxon>Eukaryota</taxon>
        <taxon>Sar</taxon>
        <taxon>Rhizaria</taxon>
        <taxon>Cercozoa</taxon>
        <taxon>Chlorarachniophyceae</taxon>
        <taxon>Lotharella</taxon>
    </lineage>
</organism>
<accession>A0A6U3D090</accession>
<protein>
    <submittedName>
        <fullName evidence="2">Uncharacterized protein</fullName>
    </submittedName>
</protein>
<dbReference type="AlphaFoldDB" id="A0A6U3D090"/>